<comment type="caution">
    <text evidence="4">The sequence shown here is derived from an EMBL/GenBank/DDBJ whole genome shotgun (WGS) entry which is preliminary data.</text>
</comment>
<feature type="compositionally biased region" description="Polar residues" evidence="3">
    <location>
        <begin position="257"/>
        <end position="273"/>
    </location>
</feature>
<sequence length="383" mass="41295">MPILDLLASITGEKPTPSPNPPPRPSATLPKRKAEDELRIAGSKTARTQSMVDSSSGPNGNPSKPSPRPEDKPMGNSIDKAAPTLRPLVNKPGLTQRPGATTTQPIAAGSSSTHSSKPLPSRPVAKRPAPTDSAPPKKRSFAEIMARAKANSEQRESLGKIHHKTIGRPMTMKERKEMKAEESRKSRAASRPAVPGRSGATVTPLRDGGKSSGSRNGLSSGPTSVKKAGPVVEEKKIKKAALATTGYTGTARPPPGTSTTAKAAAISRSSSEPASRDRPRYGAPATSSRRRYEDDDDLDDFIEYDEDEEPGYGNRPGYGYGSEEDESDMEAGLSDIEDEEQEADRFARREDLEQEALERRLKREKEERKRKLLQAARSKAGAR</sequence>
<dbReference type="Proteomes" id="UP001628179">
    <property type="component" value="Unassembled WGS sequence"/>
</dbReference>
<evidence type="ECO:0000313" key="4">
    <source>
        <dbReference type="EMBL" id="GAB1311336.1"/>
    </source>
</evidence>
<feature type="compositionally biased region" description="Basic and acidic residues" evidence="3">
    <location>
        <begin position="150"/>
        <end position="159"/>
    </location>
</feature>
<accession>A0ABQ0G0P8</accession>
<keyword evidence="2" id="KW-0175">Coiled coil</keyword>
<protein>
    <submittedName>
        <fullName evidence="4">SPT2-domain-containing protein</fullName>
    </submittedName>
</protein>
<dbReference type="InterPro" id="IPR013256">
    <property type="entry name" value="Chromatin_SPT2"/>
</dbReference>
<organism evidence="4 5">
    <name type="scientific">Madurella fahalii</name>
    <dbReference type="NCBI Taxonomy" id="1157608"/>
    <lineage>
        <taxon>Eukaryota</taxon>
        <taxon>Fungi</taxon>
        <taxon>Dikarya</taxon>
        <taxon>Ascomycota</taxon>
        <taxon>Pezizomycotina</taxon>
        <taxon>Sordariomycetes</taxon>
        <taxon>Sordariomycetidae</taxon>
        <taxon>Sordariales</taxon>
        <taxon>Sordariales incertae sedis</taxon>
        <taxon>Madurella</taxon>
    </lineage>
</organism>
<feature type="region of interest" description="Disordered" evidence="3">
    <location>
        <begin position="1"/>
        <end position="383"/>
    </location>
</feature>
<feature type="compositionally biased region" description="Low complexity" evidence="3">
    <location>
        <begin position="240"/>
        <end position="251"/>
    </location>
</feature>
<dbReference type="GeneID" id="98172291"/>
<gene>
    <name evidence="4" type="ORF">MFIFM68171_01546</name>
</gene>
<feature type="compositionally biased region" description="Acidic residues" evidence="3">
    <location>
        <begin position="294"/>
        <end position="310"/>
    </location>
</feature>
<dbReference type="SMART" id="SM00784">
    <property type="entry name" value="SPT2"/>
    <property type="match status" value="1"/>
</dbReference>
<proteinExistence type="inferred from homology"/>
<evidence type="ECO:0000256" key="2">
    <source>
        <dbReference type="ARBA" id="ARBA00023054"/>
    </source>
</evidence>
<feature type="compositionally biased region" description="Low complexity" evidence="3">
    <location>
        <begin position="110"/>
        <end position="119"/>
    </location>
</feature>
<feature type="compositionally biased region" description="Basic and acidic residues" evidence="3">
    <location>
        <begin position="171"/>
        <end position="185"/>
    </location>
</feature>
<dbReference type="RefSeq" id="XP_070913069.1">
    <property type="nucleotide sequence ID" value="XM_071056968.1"/>
</dbReference>
<dbReference type="EMBL" id="BAAFSV010000001">
    <property type="protein sequence ID" value="GAB1311336.1"/>
    <property type="molecule type" value="Genomic_DNA"/>
</dbReference>
<feature type="compositionally biased region" description="Polar residues" evidence="3">
    <location>
        <begin position="212"/>
        <end position="223"/>
    </location>
</feature>
<comment type="similarity">
    <text evidence="1">Belongs to the SPT2 family.</text>
</comment>
<evidence type="ECO:0000256" key="1">
    <source>
        <dbReference type="ARBA" id="ARBA00006461"/>
    </source>
</evidence>
<keyword evidence="5" id="KW-1185">Reference proteome</keyword>
<evidence type="ECO:0000256" key="3">
    <source>
        <dbReference type="SAM" id="MobiDB-lite"/>
    </source>
</evidence>
<feature type="compositionally biased region" description="Pro residues" evidence="3">
    <location>
        <begin position="16"/>
        <end position="25"/>
    </location>
</feature>
<reference evidence="4 5" key="1">
    <citation type="submission" date="2024-09" db="EMBL/GenBank/DDBJ databases">
        <title>Itraconazole resistance in Madurella fahalii resulting from another homologue of gene encoding cytochrome P450 14-alpha sterol demethylase (CYP51).</title>
        <authorList>
            <person name="Yoshioka I."/>
            <person name="Fahal A.H."/>
            <person name="Kaneko S."/>
            <person name="Yaguchi T."/>
        </authorList>
    </citation>
    <scope>NUCLEOTIDE SEQUENCE [LARGE SCALE GENOMIC DNA]</scope>
    <source>
        <strain evidence="4 5">IFM 68171</strain>
    </source>
</reference>
<name>A0ABQ0G0P8_9PEZI</name>
<feature type="compositionally biased region" description="Basic and acidic residues" evidence="3">
    <location>
        <begin position="343"/>
        <end position="369"/>
    </location>
</feature>
<evidence type="ECO:0000313" key="5">
    <source>
        <dbReference type="Proteomes" id="UP001628179"/>
    </source>
</evidence>
<dbReference type="Pfam" id="PF08243">
    <property type="entry name" value="SPT2"/>
    <property type="match status" value="1"/>
</dbReference>
<feature type="compositionally biased region" description="Low complexity" evidence="3">
    <location>
        <begin position="54"/>
        <end position="63"/>
    </location>
</feature>
<feature type="compositionally biased region" description="Acidic residues" evidence="3">
    <location>
        <begin position="322"/>
        <end position="342"/>
    </location>
</feature>